<comment type="caution">
    <text evidence="1">The sequence shown here is derived from an EMBL/GenBank/DDBJ whole genome shotgun (WGS) entry which is preliminary data.</text>
</comment>
<sequence>MKKHNVNPFETAYEQYRLLSERSQSVDDIAEKNLYFRRRINLLGVMQFLLSE</sequence>
<dbReference type="RefSeq" id="WP_183354009.1">
    <property type="nucleotide sequence ID" value="NZ_BLXX01000003.1"/>
</dbReference>
<accession>A0A6V8MGT6</accession>
<reference evidence="2" key="1">
    <citation type="submission" date="2020-06" db="EMBL/GenBank/DDBJ databases">
        <title>Draft genomic sequence of Geomonas sp. Red330.</title>
        <authorList>
            <person name="Itoh H."/>
            <person name="Zhenxing X."/>
            <person name="Ushijima N."/>
            <person name="Masuda Y."/>
            <person name="Shiratori Y."/>
            <person name="Senoo K."/>
        </authorList>
    </citation>
    <scope>NUCLEOTIDE SEQUENCE [LARGE SCALE GENOMIC DNA]</scope>
    <source>
        <strain evidence="2">Red330</strain>
    </source>
</reference>
<dbReference type="AlphaFoldDB" id="A0A6V8MGT6"/>
<evidence type="ECO:0000313" key="1">
    <source>
        <dbReference type="EMBL" id="GFO59177.1"/>
    </source>
</evidence>
<keyword evidence="2" id="KW-1185">Reference proteome</keyword>
<evidence type="ECO:0000313" key="2">
    <source>
        <dbReference type="Proteomes" id="UP000556026"/>
    </source>
</evidence>
<proteinExistence type="predicted"/>
<dbReference type="Proteomes" id="UP000556026">
    <property type="component" value="Unassembled WGS sequence"/>
</dbReference>
<dbReference type="EMBL" id="BLXX01000003">
    <property type="protein sequence ID" value="GFO59177.1"/>
    <property type="molecule type" value="Genomic_DNA"/>
</dbReference>
<name>A0A6V8MGT6_9BACT</name>
<gene>
    <name evidence="1" type="ORF">GMST_15020</name>
</gene>
<organism evidence="1 2">
    <name type="scientific">Geomonas silvestris</name>
    <dbReference type="NCBI Taxonomy" id="2740184"/>
    <lineage>
        <taxon>Bacteria</taxon>
        <taxon>Pseudomonadati</taxon>
        <taxon>Thermodesulfobacteriota</taxon>
        <taxon>Desulfuromonadia</taxon>
        <taxon>Geobacterales</taxon>
        <taxon>Geobacteraceae</taxon>
        <taxon>Geomonas</taxon>
    </lineage>
</organism>
<protein>
    <submittedName>
        <fullName evidence="1">Uncharacterized protein</fullName>
    </submittedName>
</protein>